<feature type="active site" description="Proton donor" evidence="11">
    <location>
        <position position="46"/>
    </location>
</feature>
<dbReference type="NCBIfam" id="TIGR00326">
    <property type="entry name" value="eubact_ribD"/>
    <property type="match status" value="1"/>
</dbReference>
<dbReference type="GO" id="GO:0050661">
    <property type="term" value="F:NADP binding"/>
    <property type="evidence" value="ECO:0007669"/>
    <property type="project" value="InterPro"/>
</dbReference>
<dbReference type="UniPathway" id="UPA00275">
    <property type="reaction ID" value="UER00401"/>
</dbReference>
<comment type="catalytic activity">
    <reaction evidence="10">
        <text>5-amino-6-(5-phospho-D-ribitylamino)uracil + NADP(+) = 5-amino-6-(5-phospho-D-ribosylamino)uracil + NADPH + H(+)</text>
        <dbReference type="Rhea" id="RHEA:17845"/>
        <dbReference type="ChEBI" id="CHEBI:15378"/>
        <dbReference type="ChEBI" id="CHEBI:57783"/>
        <dbReference type="ChEBI" id="CHEBI:58349"/>
        <dbReference type="ChEBI" id="CHEBI:58421"/>
        <dbReference type="ChEBI" id="CHEBI:58453"/>
        <dbReference type="EC" id="1.1.1.193"/>
    </reaction>
</comment>
<dbReference type="GO" id="GO:0009231">
    <property type="term" value="P:riboflavin biosynthetic process"/>
    <property type="evidence" value="ECO:0007669"/>
    <property type="project" value="UniProtKB-UniPathway"/>
</dbReference>
<comment type="caution">
    <text evidence="15">The sequence shown here is derived from an EMBL/GenBank/DDBJ whole genome shotgun (WGS) entry which is preliminary data.</text>
</comment>
<dbReference type="Pfam" id="PF00383">
    <property type="entry name" value="dCMP_cyt_deam_1"/>
    <property type="match status" value="1"/>
</dbReference>
<dbReference type="SUPFAM" id="SSF53597">
    <property type="entry name" value="Dihydrofolate reductase-like"/>
    <property type="match status" value="1"/>
</dbReference>
<comment type="pathway">
    <text evidence="3 10">Cofactor biosynthesis; riboflavin biosynthesis; 5-amino-6-(D-ribitylamino)uracil from GTP: step 3/4.</text>
</comment>
<dbReference type="EMBL" id="QBKS01000001">
    <property type="protein sequence ID" value="PTX56688.1"/>
    <property type="molecule type" value="Genomic_DNA"/>
</dbReference>
<feature type="domain" description="CMP/dCMP-type deaminase" evidence="14">
    <location>
        <begin position="1"/>
        <end position="116"/>
    </location>
</feature>
<keyword evidence="16" id="KW-1185">Reference proteome</keyword>
<keyword evidence="7 10" id="KW-0521">NADP</keyword>
<evidence type="ECO:0000256" key="7">
    <source>
        <dbReference type="ARBA" id="ARBA00022857"/>
    </source>
</evidence>
<comment type="similarity">
    <text evidence="4 10">In the N-terminal section; belongs to the cytidine and deoxycytidylate deaminase family.</text>
</comment>
<gene>
    <name evidence="15" type="ORF">C8N43_1350</name>
</gene>
<dbReference type="GO" id="GO:0008835">
    <property type="term" value="F:diaminohydroxyphosphoribosylaminopyrimidine deaminase activity"/>
    <property type="evidence" value="ECO:0007669"/>
    <property type="project" value="UniProtKB-EC"/>
</dbReference>
<dbReference type="PANTHER" id="PTHR38011">
    <property type="entry name" value="DIHYDROFOLATE REDUCTASE FAMILY PROTEIN (AFU_ORTHOLOGUE AFUA_8G06820)"/>
    <property type="match status" value="1"/>
</dbReference>
<keyword evidence="9" id="KW-0511">Multifunctional enzyme</keyword>
<evidence type="ECO:0000256" key="10">
    <source>
        <dbReference type="PIRNR" id="PIRNR006769"/>
    </source>
</evidence>
<evidence type="ECO:0000256" key="1">
    <source>
        <dbReference type="ARBA" id="ARBA00002151"/>
    </source>
</evidence>
<dbReference type="InterPro" id="IPR011549">
    <property type="entry name" value="RibD_C"/>
</dbReference>
<evidence type="ECO:0000256" key="5">
    <source>
        <dbReference type="ARBA" id="ARBA00007417"/>
    </source>
</evidence>
<evidence type="ECO:0000256" key="4">
    <source>
        <dbReference type="ARBA" id="ARBA00005259"/>
    </source>
</evidence>
<evidence type="ECO:0000256" key="8">
    <source>
        <dbReference type="ARBA" id="ARBA00023002"/>
    </source>
</evidence>
<keyword evidence="10" id="KW-0378">Hydrolase</keyword>
<dbReference type="AlphaFoldDB" id="A0A2T6BKU0"/>
<dbReference type="PIRSF" id="PIRSF006769">
    <property type="entry name" value="RibD"/>
    <property type="match status" value="1"/>
</dbReference>
<feature type="binding site" evidence="12">
    <location>
        <position position="193"/>
    </location>
    <ligand>
        <name>NADP(+)</name>
        <dbReference type="ChEBI" id="CHEBI:58349"/>
    </ligand>
</feature>
<evidence type="ECO:0000256" key="11">
    <source>
        <dbReference type="PIRSR" id="PIRSR006769-1"/>
    </source>
</evidence>
<dbReference type="Proteomes" id="UP000243978">
    <property type="component" value="Unassembled WGS sequence"/>
</dbReference>
<feature type="binding site" evidence="12">
    <location>
        <begin position="289"/>
        <end position="295"/>
    </location>
    <ligand>
        <name>NADP(+)</name>
        <dbReference type="ChEBI" id="CHEBI:58349"/>
    </ligand>
</feature>
<dbReference type="NCBIfam" id="TIGR00227">
    <property type="entry name" value="ribD_Cterm"/>
    <property type="match status" value="1"/>
</dbReference>
<feature type="binding site" evidence="13">
    <location>
        <position position="77"/>
    </location>
    <ligand>
        <name>Zn(2+)</name>
        <dbReference type="ChEBI" id="CHEBI:29105"/>
        <note>catalytic</note>
    </ligand>
</feature>
<protein>
    <recommendedName>
        <fullName evidence="10">Riboflavin biosynthesis protein RibD</fullName>
    </recommendedName>
    <domain>
        <recommendedName>
            <fullName evidence="10">Diaminohydroxyphosphoribosylaminopyrimidine deaminase</fullName>
            <shortName evidence="10">DRAP deaminase</shortName>
            <ecNumber evidence="10">3.5.4.26</ecNumber>
        </recommendedName>
        <alternativeName>
            <fullName evidence="10">Riboflavin-specific deaminase</fullName>
        </alternativeName>
    </domain>
    <domain>
        <recommendedName>
            <fullName evidence="10">5-amino-6-(5-phosphoribosylamino)uracil reductase</fullName>
            <ecNumber evidence="10">1.1.1.193</ecNumber>
        </recommendedName>
        <alternativeName>
            <fullName evidence="10">HTP reductase</fullName>
        </alternativeName>
    </domain>
</protein>
<dbReference type="InterPro" id="IPR024072">
    <property type="entry name" value="DHFR-like_dom_sf"/>
</dbReference>
<dbReference type="EC" id="3.5.4.26" evidence="10"/>
<feature type="binding site" evidence="12">
    <location>
        <position position="200"/>
    </location>
    <ligand>
        <name>substrate</name>
    </ligand>
</feature>
<evidence type="ECO:0000256" key="9">
    <source>
        <dbReference type="ARBA" id="ARBA00023268"/>
    </source>
</evidence>
<evidence type="ECO:0000256" key="13">
    <source>
        <dbReference type="PIRSR" id="PIRSR006769-3"/>
    </source>
</evidence>
<evidence type="ECO:0000256" key="2">
    <source>
        <dbReference type="ARBA" id="ARBA00004882"/>
    </source>
</evidence>
<dbReference type="Gene3D" id="3.40.140.10">
    <property type="entry name" value="Cytidine Deaminase, domain 2"/>
    <property type="match status" value="1"/>
</dbReference>
<dbReference type="GO" id="GO:0008703">
    <property type="term" value="F:5-amino-6-(5-phosphoribosylamino)uracil reductase activity"/>
    <property type="evidence" value="ECO:0007669"/>
    <property type="project" value="UniProtKB-EC"/>
</dbReference>
<dbReference type="InterPro" id="IPR002125">
    <property type="entry name" value="CMP_dCMP_dom"/>
</dbReference>
<dbReference type="Gene3D" id="3.40.430.10">
    <property type="entry name" value="Dihydrofolate Reductase, subunit A"/>
    <property type="match status" value="1"/>
</dbReference>
<dbReference type="PROSITE" id="PS51747">
    <property type="entry name" value="CYT_DCMP_DEAMINASES_2"/>
    <property type="match status" value="1"/>
</dbReference>
<feature type="binding site" evidence="12">
    <location>
        <position position="197"/>
    </location>
    <ligand>
        <name>substrate</name>
    </ligand>
</feature>
<proteinExistence type="inferred from homology"/>
<comment type="similarity">
    <text evidence="5 10">In the C-terminal section; belongs to the HTP reductase family.</text>
</comment>
<sequence length="355" mass="37097">MALALSLGRRGLGQTWPNPAVGCVLVRDGRLLARGWTQPGGRPHAEAMAIAAAEDCTGATAYVSLEPCAHTGQTPPCAQALIEAGVSRVVVALGDPDPRVAGKGLAMLREAGIEVTTRVLEADARDDQQGFLSRVTQGRPMVTLKLASSFDGRIATASGESQWITGPAARQAVQALRASHDAVMVGGNTAREDLPALTLRTMSERRPPVRIVVSRELQLPRMGPLAEDDSGAPVWLLHGLDVADDARAFWNARGSELIEVPKDDTGLDMASALQALGARGITRLLCEGGGLLAASLLRAGLVDRVVGFTAGVMLGGDGLPSLAPLGITALSDAPRFALKEVTRVGPDIAHVWTRT</sequence>
<reference evidence="15 16" key="1">
    <citation type="submission" date="2018-04" db="EMBL/GenBank/DDBJ databases">
        <title>Genomic Encyclopedia of Archaeal and Bacterial Type Strains, Phase II (KMG-II): from individual species to whole genera.</title>
        <authorList>
            <person name="Goeker M."/>
        </authorList>
    </citation>
    <scope>NUCLEOTIDE SEQUENCE [LARGE SCALE GENOMIC DNA]</scope>
    <source>
        <strain evidence="15 16">DSM 100977</strain>
    </source>
</reference>
<comment type="catalytic activity">
    <reaction evidence="10">
        <text>2,5-diamino-6-hydroxy-4-(5-phosphoribosylamino)-pyrimidine + H2O + H(+) = 5-amino-6-(5-phospho-D-ribosylamino)uracil + NH4(+)</text>
        <dbReference type="Rhea" id="RHEA:21868"/>
        <dbReference type="ChEBI" id="CHEBI:15377"/>
        <dbReference type="ChEBI" id="CHEBI:15378"/>
        <dbReference type="ChEBI" id="CHEBI:28938"/>
        <dbReference type="ChEBI" id="CHEBI:58453"/>
        <dbReference type="ChEBI" id="CHEBI:58614"/>
        <dbReference type="EC" id="3.5.4.26"/>
    </reaction>
</comment>
<comment type="function">
    <text evidence="1 10">Converts 2,5-diamino-6-(ribosylamino)-4(3h)-pyrimidinone 5'-phosphate into 5-amino-6-(ribosylamino)-2,4(1h,3h)-pyrimidinedione 5'-phosphate.</text>
</comment>
<evidence type="ECO:0000313" key="15">
    <source>
        <dbReference type="EMBL" id="PTX56688.1"/>
    </source>
</evidence>
<evidence type="ECO:0000259" key="14">
    <source>
        <dbReference type="PROSITE" id="PS51747"/>
    </source>
</evidence>
<evidence type="ECO:0000256" key="3">
    <source>
        <dbReference type="ARBA" id="ARBA00004910"/>
    </source>
</evidence>
<feature type="binding site" evidence="13">
    <location>
        <position position="68"/>
    </location>
    <ligand>
        <name>Zn(2+)</name>
        <dbReference type="ChEBI" id="CHEBI:29105"/>
        <note>catalytic</note>
    </ligand>
</feature>
<keyword evidence="8 10" id="KW-0560">Oxidoreductase</keyword>
<dbReference type="EC" id="1.1.1.193" evidence="10"/>
<evidence type="ECO:0000313" key="16">
    <source>
        <dbReference type="Proteomes" id="UP000243978"/>
    </source>
</evidence>
<keyword evidence="10 13" id="KW-0479">Metal-binding</keyword>
<feature type="binding site" evidence="13">
    <location>
        <position position="44"/>
    </location>
    <ligand>
        <name>Zn(2+)</name>
        <dbReference type="ChEBI" id="CHEBI:29105"/>
        <note>catalytic</note>
    </ligand>
</feature>
<keyword evidence="10 13" id="KW-0862">Zinc</keyword>
<feature type="binding site" evidence="12">
    <location>
        <position position="161"/>
    </location>
    <ligand>
        <name>substrate</name>
    </ligand>
</feature>
<feature type="binding site" evidence="12">
    <location>
        <position position="177"/>
    </location>
    <ligand>
        <name>substrate</name>
    </ligand>
</feature>
<dbReference type="Pfam" id="PF01872">
    <property type="entry name" value="RibD_C"/>
    <property type="match status" value="1"/>
</dbReference>
<comment type="pathway">
    <text evidence="2 10">Cofactor biosynthesis; riboflavin biosynthesis; 5-amino-6-(D-ribitylamino)uracil from GTP: step 2/4.</text>
</comment>
<dbReference type="SUPFAM" id="SSF53927">
    <property type="entry name" value="Cytidine deaminase-like"/>
    <property type="match status" value="1"/>
</dbReference>
<dbReference type="PANTHER" id="PTHR38011:SF7">
    <property type="entry name" value="2,5-DIAMINO-6-RIBOSYLAMINO-4(3H)-PYRIMIDINONE 5'-PHOSPHATE REDUCTASE"/>
    <property type="match status" value="1"/>
</dbReference>
<feature type="binding site" evidence="12">
    <location>
        <position position="287"/>
    </location>
    <ligand>
        <name>substrate</name>
    </ligand>
</feature>
<accession>A0A2T6BKU0</accession>
<dbReference type="InterPro" id="IPR050765">
    <property type="entry name" value="Riboflavin_Biosynth_HTPR"/>
</dbReference>
<dbReference type="CDD" id="cd01284">
    <property type="entry name" value="Riboflavin_deaminase-reductase"/>
    <property type="match status" value="1"/>
</dbReference>
<dbReference type="InterPro" id="IPR016193">
    <property type="entry name" value="Cytidine_deaminase-like"/>
</dbReference>
<keyword evidence="6 10" id="KW-0686">Riboflavin biosynthesis</keyword>
<organism evidence="15 16">
    <name type="scientific">Litoreibacter ponti</name>
    <dbReference type="NCBI Taxonomy" id="1510457"/>
    <lineage>
        <taxon>Bacteria</taxon>
        <taxon>Pseudomonadati</taxon>
        <taxon>Pseudomonadota</taxon>
        <taxon>Alphaproteobacteria</taxon>
        <taxon>Rhodobacterales</taxon>
        <taxon>Roseobacteraceae</taxon>
        <taxon>Litoreibacter</taxon>
    </lineage>
</organism>
<evidence type="ECO:0000256" key="12">
    <source>
        <dbReference type="PIRSR" id="PIRSR006769-2"/>
    </source>
</evidence>
<name>A0A2T6BKU0_9RHOB</name>
<comment type="cofactor">
    <cofactor evidence="10 13">
        <name>Zn(2+)</name>
        <dbReference type="ChEBI" id="CHEBI:29105"/>
    </cofactor>
    <text evidence="10 13">Binds 1 zinc ion.</text>
</comment>
<dbReference type="InterPro" id="IPR002734">
    <property type="entry name" value="RibDG_C"/>
</dbReference>
<feature type="binding site" evidence="12">
    <location>
        <position position="147"/>
    </location>
    <ligand>
        <name>NADP(+)</name>
        <dbReference type="ChEBI" id="CHEBI:58349"/>
    </ligand>
</feature>
<feature type="binding site" evidence="12">
    <location>
        <position position="189"/>
    </location>
    <ligand>
        <name>NADP(+)</name>
        <dbReference type="ChEBI" id="CHEBI:58349"/>
    </ligand>
</feature>
<evidence type="ECO:0000256" key="6">
    <source>
        <dbReference type="ARBA" id="ARBA00022619"/>
    </source>
</evidence>
<dbReference type="InterPro" id="IPR004794">
    <property type="entry name" value="Eubact_RibD"/>
</dbReference>
<feature type="binding site" evidence="12">
    <location>
        <position position="163"/>
    </location>
    <ligand>
        <name>NADP(+)</name>
        <dbReference type="ChEBI" id="CHEBI:58349"/>
    </ligand>
</feature>
<dbReference type="GO" id="GO:0046872">
    <property type="term" value="F:metal ion binding"/>
    <property type="evidence" value="ECO:0007669"/>
    <property type="project" value="UniProtKB-KW"/>
</dbReference>
<dbReference type="OrthoDB" id="9800865at2"/>